<reference evidence="7" key="1">
    <citation type="journal article" date="2019" name="Int. J. Syst. Evol. Microbiol.">
        <title>The Global Catalogue of Microorganisms (GCM) 10K type strain sequencing project: providing services to taxonomists for standard genome sequencing and annotation.</title>
        <authorList>
            <consortium name="The Broad Institute Genomics Platform"/>
            <consortium name="The Broad Institute Genome Sequencing Center for Infectious Disease"/>
            <person name="Wu L."/>
            <person name="Ma J."/>
        </authorList>
    </citation>
    <scope>NUCLEOTIDE SEQUENCE [LARGE SCALE GENOMIC DNA]</scope>
    <source>
        <strain evidence="7">KCTC 42087</strain>
    </source>
</reference>
<evidence type="ECO:0000256" key="3">
    <source>
        <dbReference type="SAM" id="Phobius"/>
    </source>
</evidence>
<dbReference type="SUPFAM" id="SSF81296">
    <property type="entry name" value="E set domains"/>
    <property type="match status" value="1"/>
</dbReference>
<keyword evidence="2" id="KW-0186">Copper</keyword>
<dbReference type="Proteomes" id="UP001596074">
    <property type="component" value="Unassembled WGS sequence"/>
</dbReference>
<keyword evidence="7" id="KW-1185">Reference proteome</keyword>
<evidence type="ECO:0000259" key="5">
    <source>
        <dbReference type="Pfam" id="PF04234"/>
    </source>
</evidence>
<gene>
    <name evidence="6" type="ORF">ACFPZN_17060</name>
</gene>
<evidence type="ECO:0000256" key="4">
    <source>
        <dbReference type="SAM" id="SignalP"/>
    </source>
</evidence>
<accession>A0ABW0ZVL1</accession>
<feature type="signal peptide" evidence="4">
    <location>
        <begin position="1"/>
        <end position="37"/>
    </location>
</feature>
<keyword evidence="1 4" id="KW-0732">Signal</keyword>
<dbReference type="InterPro" id="IPR007348">
    <property type="entry name" value="CopC_dom"/>
</dbReference>
<keyword evidence="3" id="KW-0812">Transmembrane</keyword>
<feature type="chain" id="PRO_5046832260" evidence="4">
    <location>
        <begin position="38"/>
        <end position="192"/>
    </location>
</feature>
<protein>
    <submittedName>
        <fullName evidence="6">Copper resistance protein CopC</fullName>
    </submittedName>
</protein>
<dbReference type="InterPro" id="IPR014755">
    <property type="entry name" value="Cu-Rt/internalin_Ig-like"/>
</dbReference>
<evidence type="ECO:0000256" key="1">
    <source>
        <dbReference type="ARBA" id="ARBA00022729"/>
    </source>
</evidence>
<proteinExistence type="predicted"/>
<dbReference type="InterPro" id="IPR014756">
    <property type="entry name" value="Ig_E-set"/>
</dbReference>
<comment type="caution">
    <text evidence="6">The sequence shown here is derived from an EMBL/GenBank/DDBJ whole genome shotgun (WGS) entry which is preliminary data.</text>
</comment>
<feature type="transmembrane region" description="Helical" evidence="3">
    <location>
        <begin position="163"/>
        <end position="184"/>
    </location>
</feature>
<evidence type="ECO:0000313" key="6">
    <source>
        <dbReference type="EMBL" id="MFC5747340.1"/>
    </source>
</evidence>
<evidence type="ECO:0000313" key="7">
    <source>
        <dbReference type="Proteomes" id="UP001596074"/>
    </source>
</evidence>
<organism evidence="6 7">
    <name type="scientific">Actinomadura rugatobispora</name>
    <dbReference type="NCBI Taxonomy" id="1994"/>
    <lineage>
        <taxon>Bacteria</taxon>
        <taxon>Bacillati</taxon>
        <taxon>Actinomycetota</taxon>
        <taxon>Actinomycetes</taxon>
        <taxon>Streptosporangiales</taxon>
        <taxon>Thermomonosporaceae</taxon>
        <taxon>Actinomadura</taxon>
    </lineage>
</organism>
<feature type="domain" description="CopC" evidence="5">
    <location>
        <begin position="38"/>
        <end position="131"/>
    </location>
</feature>
<sequence length="192" mass="19452">MPLPVPRRPPASRSARRLLPLCAAASLIAFTATPVRAHAELRSSDPAEGAVLATLPGTMTLTFTEPPSAETSLVTLGATRLALSKPAGRDDTLVADLGKVPDTVRGPVVVAWRAVSAADGHVASGVVHLTVRGASGAGAASPPPSARPAAVPAAREESGASGFWYLALLAVFAAAVAAGIGYAIRRPRGEDR</sequence>
<name>A0ABW0ZVL1_9ACTN</name>
<dbReference type="EMBL" id="JBHSON010000021">
    <property type="protein sequence ID" value="MFC5747340.1"/>
    <property type="molecule type" value="Genomic_DNA"/>
</dbReference>
<evidence type="ECO:0000256" key="2">
    <source>
        <dbReference type="ARBA" id="ARBA00023008"/>
    </source>
</evidence>
<keyword evidence="3" id="KW-1133">Transmembrane helix</keyword>
<dbReference type="Gene3D" id="2.60.40.1220">
    <property type="match status" value="1"/>
</dbReference>
<keyword evidence="3" id="KW-0472">Membrane</keyword>
<dbReference type="Pfam" id="PF04234">
    <property type="entry name" value="CopC"/>
    <property type="match status" value="1"/>
</dbReference>
<dbReference type="RefSeq" id="WP_378282959.1">
    <property type="nucleotide sequence ID" value="NZ_JBHSON010000021.1"/>
</dbReference>